<accession>A0ACB9YN23</accession>
<comment type="caution">
    <text evidence="1">The sequence shown here is derived from an EMBL/GenBank/DDBJ whole genome shotgun (WGS) entry which is preliminary data.</text>
</comment>
<dbReference type="Proteomes" id="UP001497700">
    <property type="component" value="Unassembled WGS sequence"/>
</dbReference>
<reference evidence="1 2" key="1">
    <citation type="journal article" date="2022" name="New Phytol.">
        <title>Ecological generalism drives hyperdiversity of secondary metabolite gene clusters in xylarialean endophytes.</title>
        <authorList>
            <person name="Franco M.E.E."/>
            <person name="Wisecaver J.H."/>
            <person name="Arnold A.E."/>
            <person name="Ju Y.M."/>
            <person name="Slot J.C."/>
            <person name="Ahrendt S."/>
            <person name="Moore L.P."/>
            <person name="Eastman K.E."/>
            <person name="Scott K."/>
            <person name="Konkel Z."/>
            <person name="Mondo S.J."/>
            <person name="Kuo A."/>
            <person name="Hayes R.D."/>
            <person name="Haridas S."/>
            <person name="Andreopoulos B."/>
            <person name="Riley R."/>
            <person name="LaButti K."/>
            <person name="Pangilinan J."/>
            <person name="Lipzen A."/>
            <person name="Amirebrahimi M."/>
            <person name="Yan J."/>
            <person name="Adam C."/>
            <person name="Keymanesh K."/>
            <person name="Ng V."/>
            <person name="Louie K."/>
            <person name="Northen T."/>
            <person name="Drula E."/>
            <person name="Henrissat B."/>
            <person name="Hsieh H.M."/>
            <person name="Youens-Clark K."/>
            <person name="Lutzoni F."/>
            <person name="Miadlikowska J."/>
            <person name="Eastwood D.C."/>
            <person name="Hamelin R.C."/>
            <person name="Grigoriev I.V."/>
            <person name="U'Ren J.M."/>
        </authorList>
    </citation>
    <scope>NUCLEOTIDE SEQUENCE [LARGE SCALE GENOMIC DNA]</scope>
    <source>
        <strain evidence="1 2">CBS 119005</strain>
    </source>
</reference>
<keyword evidence="2" id="KW-1185">Reference proteome</keyword>
<gene>
    <name evidence="1" type="ORF">F4820DRAFT_435852</name>
</gene>
<protein>
    <submittedName>
        <fullName evidence="1">Uncharacterized protein</fullName>
    </submittedName>
</protein>
<organism evidence="1 2">
    <name type="scientific">Hypoxylon rubiginosum</name>
    <dbReference type="NCBI Taxonomy" id="110542"/>
    <lineage>
        <taxon>Eukaryota</taxon>
        <taxon>Fungi</taxon>
        <taxon>Dikarya</taxon>
        <taxon>Ascomycota</taxon>
        <taxon>Pezizomycotina</taxon>
        <taxon>Sordariomycetes</taxon>
        <taxon>Xylariomycetidae</taxon>
        <taxon>Xylariales</taxon>
        <taxon>Hypoxylaceae</taxon>
        <taxon>Hypoxylon</taxon>
    </lineage>
</organism>
<dbReference type="EMBL" id="MU393573">
    <property type="protein sequence ID" value="KAI4860784.1"/>
    <property type="molecule type" value="Genomic_DNA"/>
</dbReference>
<evidence type="ECO:0000313" key="2">
    <source>
        <dbReference type="Proteomes" id="UP001497700"/>
    </source>
</evidence>
<sequence length="241" mass="26203">MEKKKIVHQLDTPYSAVSWPSVTLEDQETILELLCALLAPLGQYRSTYSQLSKGKRDRKRKRKAAGTDHMDIPPPPMPELQSYIDVGLSAVTRSLQEAASKGQGGKSNSEDALPSGKPPPPPYSAIFVARSGQPNALNGHLPQMAAVASNSHPSQTPIRLIGLSKSCGDRLSESLGIPRVSCIGLREDAPNSKALVEFTRQHVPTIDIQWLDEAKRAEHIGTNINEIKTSVGSKRVKQRTA</sequence>
<proteinExistence type="predicted"/>
<evidence type="ECO:0000313" key="1">
    <source>
        <dbReference type="EMBL" id="KAI4860784.1"/>
    </source>
</evidence>
<name>A0ACB9YN23_9PEZI</name>